<dbReference type="HOGENOM" id="CLU_882192_0_0_11"/>
<proteinExistence type="predicted"/>
<keyword evidence="2" id="KW-1185">Reference proteome</keyword>
<evidence type="ECO:0000313" key="1">
    <source>
        <dbReference type="EMBL" id="AHH98622.1"/>
    </source>
</evidence>
<organism evidence="1 2">
    <name type="scientific">Kutzneria albida DSM 43870</name>
    <dbReference type="NCBI Taxonomy" id="1449976"/>
    <lineage>
        <taxon>Bacteria</taxon>
        <taxon>Bacillati</taxon>
        <taxon>Actinomycetota</taxon>
        <taxon>Actinomycetes</taxon>
        <taxon>Pseudonocardiales</taxon>
        <taxon>Pseudonocardiaceae</taxon>
        <taxon>Kutzneria</taxon>
    </lineage>
</organism>
<dbReference type="EMBL" id="CP007155">
    <property type="protein sequence ID" value="AHH98622.1"/>
    <property type="molecule type" value="Genomic_DNA"/>
</dbReference>
<dbReference type="Proteomes" id="UP000019225">
    <property type="component" value="Chromosome"/>
</dbReference>
<dbReference type="KEGG" id="kal:KALB_5260"/>
<evidence type="ECO:0000313" key="2">
    <source>
        <dbReference type="Proteomes" id="UP000019225"/>
    </source>
</evidence>
<dbReference type="AlphaFoldDB" id="W5WCP1"/>
<reference evidence="1 2" key="1">
    <citation type="journal article" date="2014" name="BMC Genomics">
        <title>Complete genome sequence of producer of the glycopeptide antibiotic Aculeximycin Kutzneria albida DSM 43870T, a representative of minor genus of Pseudonocardiaceae.</title>
        <authorList>
            <person name="Rebets Y."/>
            <person name="Tokovenko B."/>
            <person name="Lushchyk I."/>
            <person name="Ruckert C."/>
            <person name="Zaburannyi N."/>
            <person name="Bechthold A."/>
            <person name="Kalinowski J."/>
            <person name="Luzhetskyy A."/>
        </authorList>
    </citation>
    <scope>NUCLEOTIDE SEQUENCE [LARGE SCALE GENOMIC DNA]</scope>
    <source>
        <strain evidence="1">DSM 43870</strain>
    </source>
</reference>
<accession>W5WCP1</accession>
<name>W5WCP1_9PSEU</name>
<sequence length="315" mass="33660">MQAVGGVARKIDPPSNRLAIESTPMTGSYISATVGELRGIPAAEPILRLTVDIEADGLADGASALFLVTGSVHADSGRSLNLGAAAPVLKQLGYSGRKTPLTTQVYAEWRLSDTAIERIETIRDGGNLMLSPAVEYALISSGAALPDWQQPHRPIRVPYPGQPTDIRVDAHQWVQNVLEQWQLAAAVSLVVALPAGTATDEHRTVVSRLAAAKRLLTAGTPDDLKASVAASREACELLRKMRPATINSAATQRDLAEREAVILDTMTELAQALFNYDSAASHPDPHLRDIAWRRENAVLALGTATSLAQLVFART</sequence>
<protein>
    <submittedName>
        <fullName evidence="1">Uncharacterized protein</fullName>
    </submittedName>
</protein>
<gene>
    <name evidence="1" type="ORF">KALB_5260</name>
</gene>
<dbReference type="STRING" id="1449976.KALB_5260"/>